<evidence type="ECO:0000313" key="1">
    <source>
        <dbReference type="EMBL" id="MDX2910509.1"/>
    </source>
</evidence>
<reference evidence="1 2" key="1">
    <citation type="journal article" date="2023" name="Microb. Genom.">
        <title>Mesoterricola silvestris gen. nov., sp. nov., Mesoterricola sediminis sp. nov., Geothrix oryzae sp. nov., Geothrix edaphica sp. nov., Geothrix rubra sp. nov., and Geothrix limicola sp. nov., six novel members of Acidobacteriota isolated from soils.</title>
        <authorList>
            <person name="Weisberg A.J."/>
            <person name="Pearce E."/>
            <person name="Kramer C.G."/>
            <person name="Chang J.H."/>
            <person name="Clarke C.R."/>
        </authorList>
    </citation>
    <scope>NUCLEOTIDE SEQUENCE [LARGE SCALE GENOMIC DNA]</scope>
    <source>
        <strain evidence="1 2">NRRL_B-2795</strain>
    </source>
</reference>
<accession>A0ABU4L5T0</accession>
<organism evidence="1 2">
    <name type="scientific">Streptomyces griseiscabiei</name>
    <dbReference type="NCBI Taxonomy" id="2993540"/>
    <lineage>
        <taxon>Bacteria</taxon>
        <taxon>Bacillati</taxon>
        <taxon>Actinomycetota</taxon>
        <taxon>Actinomycetes</taxon>
        <taxon>Kitasatosporales</taxon>
        <taxon>Streptomycetaceae</taxon>
        <taxon>Streptomyces</taxon>
    </lineage>
</organism>
<gene>
    <name evidence="1" type="ORF">PV517_17595</name>
</gene>
<protein>
    <submittedName>
        <fullName evidence="1">Uncharacterized protein</fullName>
    </submittedName>
</protein>
<keyword evidence="2" id="KW-1185">Reference proteome</keyword>
<sequence length="85" mass="9639">MHFTVGGTTTFRNINVEALDTVHFEWHKPGNGCGTLILTDSHKTPSTLPTVWNINWRAPQPLCRISRRPKPEEELSKGSHYARSL</sequence>
<evidence type="ECO:0000313" key="2">
    <source>
        <dbReference type="Proteomes" id="UP001271723"/>
    </source>
</evidence>
<comment type="caution">
    <text evidence="1">The sequence shown here is derived from an EMBL/GenBank/DDBJ whole genome shotgun (WGS) entry which is preliminary data.</text>
</comment>
<dbReference type="Proteomes" id="UP001271723">
    <property type="component" value="Unassembled WGS sequence"/>
</dbReference>
<dbReference type="RefSeq" id="WP_086761121.1">
    <property type="nucleotide sequence ID" value="NZ_JAGJBZ010000002.1"/>
</dbReference>
<proteinExistence type="predicted"/>
<dbReference type="EMBL" id="JARAVY010000006">
    <property type="protein sequence ID" value="MDX2910509.1"/>
    <property type="molecule type" value="Genomic_DNA"/>
</dbReference>
<name>A0ABU4L5T0_9ACTN</name>